<dbReference type="FunFam" id="3.40.50.720:FF:000191">
    <property type="entry name" value="Methylglyoxal reductase (NADPH-dependent)"/>
    <property type="match status" value="1"/>
</dbReference>
<feature type="binding site" evidence="7 9">
    <location>
        <position position="167"/>
    </location>
    <ligand>
        <name>NADP(+)</name>
        <dbReference type="ChEBI" id="CHEBI:58349"/>
    </ligand>
</feature>
<evidence type="ECO:0000313" key="4">
    <source>
        <dbReference type="EMBL" id="ABN66969.1"/>
    </source>
</evidence>
<dbReference type="InterPro" id="IPR036291">
    <property type="entry name" value="NAD(P)-bd_dom_sf"/>
</dbReference>
<dbReference type="PDB" id="5YWN">
    <property type="method" value="X-ray"/>
    <property type="resolution" value="2.04 A"/>
    <property type="chains" value="A=1-334"/>
</dbReference>
<evidence type="ECO:0007829" key="7">
    <source>
        <dbReference type="PDB" id="5YW4"/>
    </source>
</evidence>
<dbReference type="OrthoDB" id="2735536at2759"/>
<evidence type="ECO:0007829" key="8">
    <source>
        <dbReference type="PDB" id="5YWL"/>
    </source>
</evidence>
<accession>A3LWG4</accession>
<dbReference type="HOGENOM" id="CLU_007383_9_2_1"/>
<feature type="binding site" evidence="7">
    <location>
        <position position="82"/>
    </location>
    <ligand>
        <name>NADP(+)</name>
        <dbReference type="ChEBI" id="CHEBI:58349"/>
    </ligand>
</feature>
<dbReference type="SUPFAM" id="SSF51735">
    <property type="entry name" value="NAD(P)-binding Rossmann-fold domains"/>
    <property type="match status" value="1"/>
</dbReference>
<feature type="binding site" evidence="7 9">
    <location>
        <position position="212"/>
    </location>
    <ligand>
        <name>NADP(+)</name>
        <dbReference type="ChEBI" id="CHEBI:58349"/>
    </ligand>
</feature>
<organism evidence="4 5">
    <name type="scientific">Scheffersomyces stipitis (strain ATCC 58785 / CBS 6054 / NBRC 10063 / NRRL Y-11545)</name>
    <name type="common">Yeast</name>
    <name type="synonym">Pichia stipitis</name>
    <dbReference type="NCBI Taxonomy" id="322104"/>
    <lineage>
        <taxon>Eukaryota</taxon>
        <taxon>Fungi</taxon>
        <taxon>Dikarya</taxon>
        <taxon>Ascomycota</taxon>
        <taxon>Saccharomycotina</taxon>
        <taxon>Pichiomycetes</taxon>
        <taxon>Debaryomycetaceae</taxon>
        <taxon>Scheffersomyces</taxon>
    </lineage>
</organism>
<dbReference type="GO" id="GO:0045551">
    <property type="term" value="F:cinnamyl-alcohol dehydrogenase activity"/>
    <property type="evidence" value="ECO:0007669"/>
    <property type="project" value="UniProtKB-EC"/>
</dbReference>
<evidence type="ECO:0007829" key="6">
    <source>
        <dbReference type="PDB" id="5GMO"/>
    </source>
</evidence>
<reference evidence="4 5" key="1">
    <citation type="journal article" date="2007" name="Nat. Biotechnol.">
        <title>Genome sequence of the lignocellulose-bioconverting and xylose-fermenting yeast Pichia stipitis.</title>
        <authorList>
            <person name="Jeffries T.W."/>
            <person name="Grigoriev I.V."/>
            <person name="Grimwood J."/>
            <person name="Laplaza J.M."/>
            <person name="Aerts A."/>
            <person name="Salamov A."/>
            <person name="Schmutz J."/>
            <person name="Lindquist E."/>
            <person name="Dehal P."/>
            <person name="Shapiro H."/>
            <person name="Jin Y.S."/>
            <person name="Passoth V."/>
            <person name="Richardson P.M."/>
        </authorList>
    </citation>
    <scope>NUCLEOTIDE SEQUENCE [LARGE SCALE GENOMIC DNA]</scope>
    <source>
        <strain evidence="5">ATCC 58785 / CBS 6054 / NBRC 10063 / NRRL Y-11545</strain>
    </source>
</reference>
<evidence type="ECO:0000256" key="2">
    <source>
        <dbReference type="ARBA" id="ARBA00023445"/>
    </source>
</evidence>
<dbReference type="STRING" id="322104.A3LWG4"/>
<reference evidence="7 8" key="3">
    <citation type="journal article" date="2020" name="J. Biotechnol.">
        <title>Attenuated substrate inhibition of a haloketone reductase via structure-guided loop engineering.</title>
        <authorList>
            <person name="Shang Y.P."/>
            <person name="Chen Q."/>
            <person name="Li A.T."/>
            <person name="Quan S."/>
            <person name="Xu J.H."/>
            <person name="Yu H.L."/>
        </authorList>
    </citation>
    <scope>X-RAY CRYSTALLOGRAPHY (2.04 ANGSTROMS) IN COMPLEX WITH NADP(+)</scope>
</reference>
<feature type="binding site" evidence="9">
    <location>
        <position position="195"/>
    </location>
    <ligand>
        <name>NADP(+)</name>
        <dbReference type="ChEBI" id="CHEBI:58349"/>
    </ligand>
</feature>
<dbReference type="OMA" id="YATNEWY"/>
<gene>
    <name evidence="4" type="primary">GRP3.1</name>
    <name evidence="4" type="ORF">PICST_32463</name>
</gene>
<evidence type="ECO:0007829" key="9">
    <source>
        <dbReference type="PDB" id="5YWN"/>
    </source>
</evidence>
<dbReference type="InterPro" id="IPR001509">
    <property type="entry name" value="Epimerase_deHydtase"/>
</dbReference>
<dbReference type="PANTHER" id="PTHR10366">
    <property type="entry name" value="NAD DEPENDENT EPIMERASE/DEHYDRATASE"/>
    <property type="match status" value="1"/>
</dbReference>
<evidence type="ECO:0000313" key="5">
    <source>
        <dbReference type="Proteomes" id="UP000002258"/>
    </source>
</evidence>
<feature type="binding site" evidence="7">
    <location>
        <position position="163"/>
    </location>
    <ligand>
        <name>NADP(+)</name>
        <dbReference type="ChEBI" id="CHEBI:58349"/>
    </ligand>
</feature>
<dbReference type="InParanoid" id="A3LWG4"/>
<dbReference type="EC" id="1.1.1.195" evidence="4"/>
<feature type="binding site" evidence="7 9">
    <location>
        <position position="34"/>
    </location>
    <ligand>
        <name>NADP(+)</name>
        <dbReference type="ChEBI" id="CHEBI:58349"/>
    </ligand>
</feature>
<dbReference type="GO" id="GO:0000166">
    <property type="term" value="F:nucleotide binding"/>
    <property type="evidence" value="ECO:0007669"/>
    <property type="project" value="UniProtKB-KW"/>
</dbReference>
<dbReference type="PANTHER" id="PTHR10366:SF564">
    <property type="entry name" value="STEROL-4-ALPHA-CARBOXYLATE 3-DEHYDROGENASE, DECARBOXYLATING"/>
    <property type="match status" value="1"/>
</dbReference>
<dbReference type="KEGG" id="pic:PICST_32463"/>
<sequence>MTTSVFVSGATGYLAQQIIALVLSKGYKVVGSVRSEEKGANLKKLYGDDFSYEVVKVLEQKGAFDEALKKHPEVTIFLHTASPVTFEVEDTEKEILIPAINGTKYVLQSIKDVAPQITRVVYTSSVVAMSVPEELGSPDVVLSEASWSSLSYEQSKTHGVLAYFGSKQFAERAAWEFVEQEKPNFALSTVNPVYIFGPQAKDEEVKGTLNLSAEMVNSVLKLNKDDDVPATTGTFIDVRDVAKAHLAAFEKDEAKGERLLLSNTRFNGQTLLDVVRKNFPQLADKLPVGKPHSDDFSAFKEWNDKKTKKILGFEYFDFETSVVDSIKQVLKVQG</sequence>
<comment type="similarity">
    <text evidence="2">Belongs to the NAD(P)-dependent epimerase/dehydratase family. Dihydroflavonol-4-reductase subfamily.</text>
</comment>
<protein>
    <submittedName>
        <fullName evidence="4">Protein induced by osmotic stress</fullName>
        <ecNumber evidence="4">1.1.1.195</ecNumber>
    </submittedName>
</protein>
<dbReference type="GeneID" id="4839090"/>
<dbReference type="Pfam" id="PF01370">
    <property type="entry name" value="Epimerase"/>
    <property type="match status" value="1"/>
</dbReference>
<dbReference type="PDBsum" id="5YW4"/>
<dbReference type="PDBsum" id="5GMO"/>
<proteinExistence type="evidence at protein level"/>
<dbReference type="PDB" id="5YWL">
    <property type="method" value="X-ray"/>
    <property type="resolution" value="2.10 A"/>
    <property type="chains" value="A=1-334"/>
</dbReference>
<name>A3LWG4_PICST</name>
<feature type="domain" description="NAD-dependent epimerase/dehydratase" evidence="3">
    <location>
        <begin position="5"/>
        <end position="255"/>
    </location>
</feature>
<dbReference type="Proteomes" id="UP000002258">
    <property type="component" value="Chromosome 5"/>
</dbReference>
<dbReference type="PDBsum" id="5YWL"/>
<evidence type="ECO:0000259" key="3">
    <source>
        <dbReference type="Pfam" id="PF01370"/>
    </source>
</evidence>
<keyword evidence="5" id="KW-1185">Reference proteome</keyword>
<dbReference type="CDD" id="cd05227">
    <property type="entry name" value="AR_SDR_e"/>
    <property type="match status" value="1"/>
</dbReference>
<feature type="binding site" evidence="9">
    <location>
        <position position="210"/>
    </location>
    <ligand>
        <name>NADP(+)</name>
        <dbReference type="ChEBI" id="CHEBI:58349"/>
    </ligand>
</feature>
<dbReference type="SMR" id="A3LWG4"/>
<feature type="binding site" evidence="7 9">
    <location>
        <position position="38"/>
    </location>
    <ligand>
        <name>NADP(+)</name>
        <dbReference type="ChEBI" id="CHEBI:58349"/>
    </ligand>
</feature>
<dbReference type="PDB" id="5YW4">
    <property type="method" value="X-ray"/>
    <property type="resolution" value="2.05 A"/>
    <property type="chains" value="A=1-334"/>
</dbReference>
<dbReference type="EMBL" id="CP000499">
    <property type="protein sequence ID" value="ABN66969.1"/>
    <property type="molecule type" value="Genomic_DNA"/>
</dbReference>
<dbReference type="AlphaFoldDB" id="A3LWG4"/>
<feature type="binding site" evidence="7 9">
    <location>
        <position position="13"/>
    </location>
    <ligand>
        <name>NADP(+)</name>
        <dbReference type="ChEBI" id="CHEBI:58349"/>
    </ligand>
</feature>
<reference evidence="6" key="2">
    <citation type="journal article" date="2017" name="Adv. Synth. Catal.">
        <title>Efficient Synthesis of (R)-2-Chloro-1-(2,4-dichlorophenyl)ethanol with a Ketoreductase from Scheffersomyces stipitis CBS 6045.</title>
        <authorList>
            <person name="Shang Y.P."/>
            <person name="Chen Q."/>
            <person name="Kong X.D."/>
            <person name="Zhang Y.J."/>
            <person name="Xu J.H."/>
            <person name="Yu H.L."/>
        </authorList>
    </citation>
    <scope>X-RAY CRYSTALLOGRAPHY (2.30 ANGSTROMS)</scope>
</reference>
<dbReference type="PDBsum" id="5YWN"/>
<keyword evidence="7 9" id="KW-0547">Nucleotide-binding</keyword>
<dbReference type="PDB" id="5GMO">
    <property type="method" value="X-ray"/>
    <property type="resolution" value="2.30 A"/>
    <property type="chains" value="A=1-334"/>
</dbReference>
<keyword evidence="6 7" id="KW-0002">3D-structure</keyword>
<dbReference type="RefSeq" id="XP_001384998.1">
    <property type="nucleotide sequence ID" value="XM_001384961.1"/>
</dbReference>
<dbReference type="InterPro" id="IPR050425">
    <property type="entry name" value="NAD(P)_dehydrat-like"/>
</dbReference>
<feature type="binding site" evidence="7 9">
    <location>
        <position position="11"/>
    </location>
    <ligand>
        <name>NADP(+)</name>
        <dbReference type="ChEBI" id="CHEBI:58349"/>
    </ligand>
</feature>
<feature type="binding site" evidence="7">
    <location>
        <position position="80"/>
    </location>
    <ligand>
        <name>NADP(+)</name>
        <dbReference type="ChEBI" id="CHEBI:58349"/>
    </ligand>
</feature>
<evidence type="ECO:0000256" key="1">
    <source>
        <dbReference type="ARBA" id="ARBA00023002"/>
    </source>
</evidence>
<feature type="binding site" evidence="7 9">
    <location>
        <position position="14"/>
    </location>
    <ligand>
        <name>NADP(+)</name>
        <dbReference type="ChEBI" id="CHEBI:58349"/>
    </ligand>
</feature>
<dbReference type="Gene3D" id="3.40.50.720">
    <property type="entry name" value="NAD(P)-binding Rossmann-like Domain"/>
    <property type="match status" value="1"/>
</dbReference>
<dbReference type="eggNOG" id="KOG1502">
    <property type="taxonomic scope" value="Eukaryota"/>
</dbReference>
<keyword evidence="1 4" id="KW-0560">Oxidoreductase</keyword>